<dbReference type="PANTHER" id="PTHR19957:SF380">
    <property type="entry name" value="SYNTAXIN FAMILY PROTEIN"/>
    <property type="match status" value="1"/>
</dbReference>
<proteinExistence type="inferred from homology"/>
<evidence type="ECO:0000259" key="3">
    <source>
        <dbReference type="PROSITE" id="PS50192"/>
    </source>
</evidence>
<protein>
    <recommendedName>
        <fullName evidence="3">t-SNARE coiled-coil homology domain-containing protein</fullName>
    </recommendedName>
</protein>
<organism evidence="4 5">
    <name type="scientific">Ajellomyces capsulatus (strain H143)</name>
    <name type="common">Darling's disease fungus</name>
    <name type="synonym">Histoplasma capsulatum</name>
    <dbReference type="NCBI Taxonomy" id="544712"/>
    <lineage>
        <taxon>Eukaryota</taxon>
        <taxon>Fungi</taxon>
        <taxon>Dikarya</taxon>
        <taxon>Ascomycota</taxon>
        <taxon>Pezizomycotina</taxon>
        <taxon>Eurotiomycetes</taxon>
        <taxon>Eurotiomycetidae</taxon>
        <taxon>Onygenales</taxon>
        <taxon>Ajellomycetaceae</taxon>
        <taxon>Histoplasma</taxon>
    </lineage>
</organism>
<dbReference type="SMART" id="SM00397">
    <property type="entry name" value="t_SNARE"/>
    <property type="match status" value="1"/>
</dbReference>
<evidence type="ECO:0000256" key="2">
    <source>
        <dbReference type="SAM" id="Phobius"/>
    </source>
</evidence>
<dbReference type="Gene3D" id="1.20.58.70">
    <property type="match status" value="1"/>
</dbReference>
<dbReference type="GO" id="GO:0012505">
    <property type="term" value="C:endomembrane system"/>
    <property type="evidence" value="ECO:0007669"/>
    <property type="project" value="TreeGrafter"/>
</dbReference>
<dbReference type="InterPro" id="IPR045242">
    <property type="entry name" value="Syntaxin"/>
</dbReference>
<evidence type="ECO:0000313" key="5">
    <source>
        <dbReference type="Proteomes" id="UP000002624"/>
    </source>
</evidence>
<dbReference type="InterPro" id="IPR000727">
    <property type="entry name" value="T_SNARE_dom"/>
</dbReference>
<dbReference type="GO" id="GO:0005484">
    <property type="term" value="F:SNAP receptor activity"/>
    <property type="evidence" value="ECO:0007669"/>
    <property type="project" value="TreeGrafter"/>
</dbReference>
<dbReference type="EMBL" id="GG692427">
    <property type="protein sequence ID" value="EER40105.1"/>
    <property type="molecule type" value="Genomic_DNA"/>
</dbReference>
<sequence>MEYIDPSNRSMLYAASVSVTQWKQPASQDIMSAALTVSGLEFLVIETTAKVVRTIPVVSRPSDEEHTIFCSTSFYRHHECYGQYDPYSSRQDNRYNNDVEAGAGRYEMSQYDPPIQGGYDEPNDKRAILNQCKDIEQGIDEVERYIEQIQGLYRRLLTDADPTRENAIRSQADGLASDAKRLYQNLVQRLKGIKQTPGSGESINSAQIGRVERKLKSAITNFHAVQSDFRKDLEAQMARQYRIVRPDATDEEVKEAVQDPSQQQIFSQALMQSDRRGDAQKVSQMVRARHDEILKIERDLLELSQMFQDLDAIVIQQEAAVERIDDQTEQIHNNITKGNEEIGGAIKKARARNKKKWICLGIVVLIILVLVLFFAIYFTVGPGGSKSSGK</sequence>
<dbReference type="GO" id="GO:0005886">
    <property type="term" value="C:plasma membrane"/>
    <property type="evidence" value="ECO:0007669"/>
    <property type="project" value="TreeGrafter"/>
</dbReference>
<keyword evidence="2" id="KW-1133">Transmembrane helix</keyword>
<feature type="domain" description="T-SNARE coiled-coil homology" evidence="3">
    <location>
        <begin position="283"/>
        <end position="345"/>
    </location>
</feature>
<gene>
    <name evidence="4" type="ORF">HCDG_05502</name>
</gene>
<feature type="transmembrane region" description="Helical" evidence="2">
    <location>
        <begin position="357"/>
        <end position="380"/>
    </location>
</feature>
<keyword evidence="2" id="KW-0812">Transmembrane</keyword>
<dbReference type="CDD" id="cd15849">
    <property type="entry name" value="SNARE_Sso1"/>
    <property type="match status" value="1"/>
</dbReference>
<dbReference type="GO" id="GO:0006906">
    <property type="term" value="P:vesicle fusion"/>
    <property type="evidence" value="ECO:0007669"/>
    <property type="project" value="TreeGrafter"/>
</dbReference>
<dbReference type="PANTHER" id="PTHR19957">
    <property type="entry name" value="SYNTAXIN"/>
    <property type="match status" value="1"/>
</dbReference>
<evidence type="ECO:0000313" key="4">
    <source>
        <dbReference type="EMBL" id="EER40105.1"/>
    </source>
</evidence>
<name>C6HH21_AJECH</name>
<dbReference type="HOGENOM" id="CLU_042423_0_2_1"/>
<evidence type="ECO:0000256" key="1">
    <source>
        <dbReference type="ARBA" id="ARBA00009063"/>
    </source>
</evidence>
<dbReference type="Pfam" id="PF00804">
    <property type="entry name" value="Syntaxin"/>
    <property type="match status" value="1"/>
</dbReference>
<dbReference type="VEuPathDB" id="FungiDB:HCDG_05502"/>
<comment type="similarity">
    <text evidence="1">Belongs to the syntaxin family.</text>
</comment>
<dbReference type="SUPFAM" id="SSF47661">
    <property type="entry name" value="t-snare proteins"/>
    <property type="match status" value="1"/>
</dbReference>
<keyword evidence="2" id="KW-0472">Membrane</keyword>
<dbReference type="AlphaFoldDB" id="C6HH21"/>
<dbReference type="GO" id="GO:0048278">
    <property type="term" value="P:vesicle docking"/>
    <property type="evidence" value="ECO:0007669"/>
    <property type="project" value="TreeGrafter"/>
</dbReference>
<dbReference type="STRING" id="544712.C6HH21"/>
<dbReference type="InterPro" id="IPR010989">
    <property type="entry name" value="SNARE"/>
</dbReference>
<dbReference type="GO" id="GO:0006887">
    <property type="term" value="P:exocytosis"/>
    <property type="evidence" value="ECO:0007669"/>
    <property type="project" value="TreeGrafter"/>
</dbReference>
<reference evidence="5" key="1">
    <citation type="submission" date="2009-05" db="EMBL/GenBank/DDBJ databases">
        <title>The genome sequence of Ajellomyces capsulatus strain H143.</title>
        <authorList>
            <person name="Champion M."/>
            <person name="Cuomo C.A."/>
            <person name="Ma L.-J."/>
            <person name="Henn M.R."/>
            <person name="Sil A."/>
            <person name="Goldman B."/>
            <person name="Young S.K."/>
            <person name="Kodira C.D."/>
            <person name="Zeng Q."/>
            <person name="Koehrsen M."/>
            <person name="Alvarado L."/>
            <person name="Berlin A.M."/>
            <person name="Borenstein D."/>
            <person name="Chen Z."/>
            <person name="Engels R."/>
            <person name="Freedman E."/>
            <person name="Gellesch M."/>
            <person name="Goldberg J."/>
            <person name="Griggs A."/>
            <person name="Gujja S."/>
            <person name="Heiman D.I."/>
            <person name="Hepburn T.A."/>
            <person name="Howarth C."/>
            <person name="Jen D."/>
            <person name="Larson L."/>
            <person name="Lewis B."/>
            <person name="Mehta T."/>
            <person name="Park D."/>
            <person name="Pearson M."/>
            <person name="Roberts A."/>
            <person name="Saif S."/>
            <person name="Shea T.D."/>
            <person name="Shenoy N."/>
            <person name="Sisk P."/>
            <person name="Stolte C."/>
            <person name="Sykes S."/>
            <person name="Walk T."/>
            <person name="White J."/>
            <person name="Yandava C."/>
            <person name="Klein B."/>
            <person name="McEwen J.G."/>
            <person name="Puccia R."/>
            <person name="Goldman G.H."/>
            <person name="Felipe M.S."/>
            <person name="Nino-Vega G."/>
            <person name="San-Blas G."/>
            <person name="Taylor J.W."/>
            <person name="Mendoza L."/>
            <person name="Galagan J.E."/>
            <person name="Nusbaum C."/>
            <person name="Birren B.W."/>
        </authorList>
    </citation>
    <scope>NUCLEOTIDE SEQUENCE [LARGE SCALE GENOMIC DNA]</scope>
    <source>
        <strain evidence="5">H143</strain>
    </source>
</reference>
<dbReference type="GO" id="GO:0000149">
    <property type="term" value="F:SNARE binding"/>
    <property type="evidence" value="ECO:0007669"/>
    <property type="project" value="TreeGrafter"/>
</dbReference>
<dbReference type="Proteomes" id="UP000002624">
    <property type="component" value="Unassembled WGS sequence"/>
</dbReference>
<dbReference type="OMA" id="VLHASHY"/>
<dbReference type="InterPro" id="IPR006011">
    <property type="entry name" value="Syntaxin_N"/>
</dbReference>
<dbReference type="OrthoDB" id="10255013at2759"/>
<dbReference type="GO" id="GO:0031201">
    <property type="term" value="C:SNARE complex"/>
    <property type="evidence" value="ECO:0007669"/>
    <property type="project" value="TreeGrafter"/>
</dbReference>
<dbReference type="PROSITE" id="PS50192">
    <property type="entry name" value="T_SNARE"/>
    <property type="match status" value="1"/>
</dbReference>
<accession>C6HH21</accession>
<dbReference type="SMART" id="SM00503">
    <property type="entry name" value="SynN"/>
    <property type="match status" value="1"/>
</dbReference>
<dbReference type="GO" id="GO:0006886">
    <property type="term" value="P:intracellular protein transport"/>
    <property type="evidence" value="ECO:0007669"/>
    <property type="project" value="TreeGrafter"/>
</dbReference>
<dbReference type="Pfam" id="PF05739">
    <property type="entry name" value="SNARE"/>
    <property type="match status" value="1"/>
</dbReference>